<organism evidence="4 5">
    <name type="scientific">Agaribacillus aureus</name>
    <dbReference type="NCBI Taxonomy" id="3051825"/>
    <lineage>
        <taxon>Bacteria</taxon>
        <taxon>Pseudomonadati</taxon>
        <taxon>Bacteroidota</taxon>
        <taxon>Cytophagia</taxon>
        <taxon>Cytophagales</taxon>
        <taxon>Splendidivirgaceae</taxon>
        <taxon>Agaribacillus</taxon>
    </lineage>
</organism>
<dbReference type="PANTHER" id="PTHR24422:SF10">
    <property type="entry name" value="CHEMOTAXIS PROTEIN METHYLTRANSFERASE 2"/>
    <property type="match status" value="1"/>
</dbReference>
<dbReference type="InterPro" id="IPR029016">
    <property type="entry name" value="GAF-like_dom_sf"/>
</dbReference>
<evidence type="ECO:0000256" key="1">
    <source>
        <dbReference type="SAM" id="Coils"/>
    </source>
</evidence>
<keyword evidence="2" id="KW-0472">Membrane</keyword>
<dbReference type="NCBIfam" id="TIGR00229">
    <property type="entry name" value="sensory_box"/>
    <property type="match status" value="1"/>
</dbReference>
<dbReference type="EMBL" id="JAUJEB010000006">
    <property type="protein sequence ID" value="MDN5215488.1"/>
    <property type="molecule type" value="Genomic_DNA"/>
</dbReference>
<dbReference type="SUPFAM" id="SSF55781">
    <property type="entry name" value="GAF domain-like"/>
    <property type="match status" value="1"/>
</dbReference>
<dbReference type="Gene3D" id="3.30.450.40">
    <property type="match status" value="1"/>
</dbReference>
<keyword evidence="2" id="KW-1133">Transmembrane helix</keyword>
<dbReference type="InterPro" id="IPR035965">
    <property type="entry name" value="PAS-like_dom_sf"/>
</dbReference>
<proteinExistence type="predicted"/>
<dbReference type="InterPro" id="IPR000014">
    <property type="entry name" value="PAS"/>
</dbReference>
<accession>A0ABT8LCH3</accession>
<keyword evidence="2" id="KW-0812">Transmembrane</keyword>
<dbReference type="InterPro" id="IPR003018">
    <property type="entry name" value="GAF"/>
</dbReference>
<name>A0ABT8LCH3_9BACT</name>
<feature type="transmembrane region" description="Helical" evidence="2">
    <location>
        <begin position="33"/>
        <end position="52"/>
    </location>
</feature>
<dbReference type="Gene3D" id="3.30.450.20">
    <property type="entry name" value="PAS domain"/>
    <property type="match status" value="1"/>
</dbReference>
<dbReference type="SUPFAM" id="SSF55785">
    <property type="entry name" value="PYP-like sensor domain (PAS domain)"/>
    <property type="match status" value="1"/>
</dbReference>
<evidence type="ECO:0000256" key="2">
    <source>
        <dbReference type="SAM" id="Phobius"/>
    </source>
</evidence>
<feature type="domain" description="GAF" evidence="3">
    <location>
        <begin position="376"/>
        <end position="523"/>
    </location>
</feature>
<dbReference type="Pfam" id="PF08447">
    <property type="entry name" value="PAS_3"/>
    <property type="match status" value="1"/>
</dbReference>
<evidence type="ECO:0000313" key="4">
    <source>
        <dbReference type="EMBL" id="MDN5215488.1"/>
    </source>
</evidence>
<evidence type="ECO:0000313" key="5">
    <source>
        <dbReference type="Proteomes" id="UP001172083"/>
    </source>
</evidence>
<feature type="transmembrane region" description="Helical" evidence="2">
    <location>
        <begin position="241"/>
        <end position="261"/>
    </location>
</feature>
<dbReference type="InterPro" id="IPR050903">
    <property type="entry name" value="Bact_Chemotaxis_MeTrfase"/>
</dbReference>
<dbReference type="SMART" id="SM00065">
    <property type="entry name" value="GAF"/>
    <property type="match status" value="1"/>
</dbReference>
<comment type="caution">
    <text evidence="4">The sequence shown here is derived from an EMBL/GenBank/DDBJ whole genome shotgun (WGS) entry which is preliminary data.</text>
</comment>
<evidence type="ECO:0000259" key="3">
    <source>
        <dbReference type="SMART" id="SM00065"/>
    </source>
</evidence>
<protein>
    <submittedName>
        <fullName evidence="4">GAF domain-containing protein</fullName>
    </submittedName>
</protein>
<dbReference type="PANTHER" id="PTHR24422">
    <property type="entry name" value="CHEMOTAXIS PROTEIN METHYLTRANSFERASE"/>
    <property type="match status" value="1"/>
</dbReference>
<dbReference type="Proteomes" id="UP001172083">
    <property type="component" value="Unassembled WGS sequence"/>
</dbReference>
<keyword evidence="5" id="KW-1185">Reference proteome</keyword>
<dbReference type="CDD" id="cd00130">
    <property type="entry name" value="PAS"/>
    <property type="match status" value="1"/>
</dbReference>
<feature type="coiled-coil region" evidence="1">
    <location>
        <begin position="526"/>
        <end position="570"/>
    </location>
</feature>
<dbReference type="InterPro" id="IPR013655">
    <property type="entry name" value="PAS_fold_3"/>
</dbReference>
<dbReference type="Pfam" id="PF13185">
    <property type="entry name" value="GAF_2"/>
    <property type="match status" value="1"/>
</dbReference>
<gene>
    <name evidence="4" type="ORF">QQ020_25640</name>
</gene>
<reference evidence="4" key="1">
    <citation type="submission" date="2023-06" db="EMBL/GenBank/DDBJ databases">
        <title>Genomic of Agaribacillus aureum.</title>
        <authorList>
            <person name="Wang G."/>
        </authorList>
    </citation>
    <scope>NUCLEOTIDE SEQUENCE</scope>
    <source>
        <strain evidence="4">BMA12</strain>
    </source>
</reference>
<sequence length="692" mass="78150">MENINNTHHQQNHEGIFQKIRNTLNYHKISGKVIAMILVFMITMVTFTFIVIRQNQTALNTVDLVKEIRIPVPISTADVISGANRVSASQRAYFMTGEEHFKQERLYIWENQIDPAIDNLIGLKTLLTEEDQLKLEEAITVVSNYKDLQNELDEYYETNLKDIDLKLAATAIDSSTIVLHVDEIAKQTEYRNKLNSLVATSASGKRKELRNLLMPLNNTQEEVLKSDVGQLNDGISHTNTIVIVISLGSSLLWLFVAMVIIRSLRISIEKPVNILKRLEVGELPEDALASKDELNDIIQASKNLSANLKKASDFALEIGEGRFEHEFQPSGDKDTLGNALVQMRDKLQAVATEDKKRNWITKGMADLGEILRSNENFEELHHAIIIFLVKYLDANQGAIFQVEEAENENSKLKMMACYAYGRQKFLEKEVKPGEGLIGQVYLEKKSTLLNEIPEDYVNITSGLGGAKPKSVVICPVMANETINGIIEIASFKSFEEYQIDFLEKIGEQIAAVISSIKVNIKTSHLLKESQEQAEKMRAQEEEMRQNVEELEATQEEMARKELEISAQLEAINNTMAQIEFDSKGNILKANKNFTEALKYSLEEIQGKHHRIFIDPDYANSDEYKLFWQDLANGKQQSGEFTRIAKDGSEVLISATYTPVIDREGEVTKVIKLAIVRQEKNEQVLVAANGRGK</sequence>
<keyword evidence="1" id="KW-0175">Coiled coil</keyword>